<dbReference type="Proteomes" id="UP000288983">
    <property type="component" value="Unassembled WGS sequence"/>
</dbReference>
<dbReference type="PANTHER" id="PTHR35038:SF8">
    <property type="entry name" value="C-TYPE POLYHEME CYTOCHROME OMCC"/>
    <property type="match status" value="1"/>
</dbReference>
<feature type="repeat" description="TPR" evidence="2">
    <location>
        <begin position="595"/>
        <end position="628"/>
    </location>
</feature>
<dbReference type="CDD" id="cd08168">
    <property type="entry name" value="Cytochrom_C3"/>
    <property type="match status" value="1"/>
</dbReference>
<dbReference type="InterPro" id="IPR051829">
    <property type="entry name" value="Multiheme_Cytochr_ET"/>
</dbReference>
<dbReference type="InterPro" id="IPR010177">
    <property type="entry name" value="Paired_CXXCH_1"/>
</dbReference>
<dbReference type="Gene3D" id="1.10.1130.10">
    <property type="entry name" value="Flavocytochrome C3, Chain A"/>
    <property type="match status" value="2"/>
</dbReference>
<dbReference type="STRING" id="237609.PSAKL28_24360"/>
<dbReference type="InterPro" id="IPR019734">
    <property type="entry name" value="TPR_rpt"/>
</dbReference>
<dbReference type="Gene3D" id="1.25.40.10">
    <property type="entry name" value="Tetratricopeptide repeat domain"/>
    <property type="match status" value="1"/>
</dbReference>
<sequence>MGRETSGKRVLLQLRQWARIGVLLTGLCSLYPAWAEETVSTAREAAQAAPAEGYVAAATCLGCHAEEAAQWKDSDHGWAMREATGSNVLGNFKGGHFDEAGVKARFFRKGERFFVNTEGEDGKPADFEIRYTFGHYPLQQYLVSLPRGRLQALTIAWDSRAKEQGGQRWFSLYPGQRFAPNDPLHWTGRYQNWNGMCADCHSTRLLKNYNDSDDSFASTWQEQNVGCQSCHGPGKAHVNWAKTAKPGEKNYSSATDTGLTVDYKALGSQGLVEQCAFCHSRRQTLGVGQLPGHPQLDQSLPATLRTGLYHADGQIDGEVYEYGSFTQSKMYAAGVGCTDCHNPHTNKVKIEGNGLCLQCHNSQPPLARFPSLQAKDYDSQAHHHHEPGTPGAQCVNCHMPTKTYMVVDPRRDHSLRIPRPDLSSKDASPDACTSCHTDQKPQWAATAIEGWFGTPQRPPHYGENFHAVRSGQGVALSELNALLADKGKPAIVRATAAQQMADLGQQSVISLGWALKDKSALVRAYAVSGFSSVPPEQRLQPLLPLLKDPTLAVRDETLRVLADVPAQQLPAESRETFTSMLADYEKRLRGNAELPGGRLNLAVLLSRQGRNSEAMEEYHQALKLDPYFVPARVNLVTLASGAQQLDEAERLLREGLALEKMPATDHGNLAYMLALLLVEQGKLDQAPQWMETAAQALPQNTRIRYNQGLLLSRLNRRDEAIKALQQGLAQAPEDTDLLYSLIYLHALAGERSDAYEYVQRMRKVAPDDPRLQAIEPYWQKP</sequence>
<evidence type="ECO:0000256" key="1">
    <source>
        <dbReference type="ARBA" id="ARBA00022729"/>
    </source>
</evidence>
<dbReference type="SUPFAM" id="SSF48695">
    <property type="entry name" value="Multiheme cytochromes"/>
    <property type="match status" value="1"/>
</dbReference>
<keyword evidence="1" id="KW-0732">Signal</keyword>
<keyword evidence="2" id="KW-0802">TPR repeat</keyword>
<feature type="compositionally biased region" description="Basic and acidic residues" evidence="3">
    <location>
        <begin position="416"/>
        <end position="428"/>
    </location>
</feature>
<name>A0A443ZJL2_9PSED</name>
<gene>
    <name evidence="6" type="ORF">DM813_22220</name>
</gene>
<dbReference type="OrthoDB" id="9814800at2"/>
<organism evidence="6 7">
    <name type="scientific">Pseudomonas alkylphenolica</name>
    <dbReference type="NCBI Taxonomy" id="237609"/>
    <lineage>
        <taxon>Bacteria</taxon>
        <taxon>Pseudomonadati</taxon>
        <taxon>Pseudomonadota</taxon>
        <taxon>Gammaproteobacteria</taxon>
        <taxon>Pseudomonadales</taxon>
        <taxon>Pseudomonadaceae</taxon>
        <taxon>Pseudomonas</taxon>
    </lineage>
</organism>
<dbReference type="AlphaFoldDB" id="A0A443ZJL2"/>
<feature type="domain" description="Doubled CXXCH motif" evidence="4">
    <location>
        <begin position="336"/>
        <end position="363"/>
    </location>
</feature>
<dbReference type="InterPro" id="IPR036280">
    <property type="entry name" value="Multihaem_cyt_sf"/>
</dbReference>
<protein>
    <recommendedName>
        <fullName evidence="8">Tetratricopeptide repeat protein</fullName>
    </recommendedName>
</protein>
<dbReference type="SUPFAM" id="SSF48452">
    <property type="entry name" value="TPR-like"/>
    <property type="match status" value="1"/>
</dbReference>
<accession>A0A443ZJL2</accession>
<dbReference type="EMBL" id="QJRG01000048">
    <property type="protein sequence ID" value="RWU19036.1"/>
    <property type="molecule type" value="Genomic_DNA"/>
</dbReference>
<feature type="domain" description="Cytochrome c-552/4" evidence="5">
    <location>
        <begin position="194"/>
        <end position="232"/>
    </location>
</feature>
<feature type="region of interest" description="Disordered" evidence="3">
    <location>
        <begin position="416"/>
        <end position="437"/>
    </location>
</feature>
<evidence type="ECO:0000256" key="3">
    <source>
        <dbReference type="SAM" id="MobiDB-lite"/>
    </source>
</evidence>
<comment type="caution">
    <text evidence="6">The sequence shown here is derived from an EMBL/GenBank/DDBJ whole genome shotgun (WGS) entry which is preliminary data.</text>
</comment>
<reference evidence="6 7" key="1">
    <citation type="submission" date="2018-06" db="EMBL/GenBank/DDBJ databases">
        <title>Bacteria isolated from soil of Wuhan.</title>
        <authorList>
            <person name="Wei X."/>
            <person name="Chunhua H."/>
        </authorList>
    </citation>
    <scope>NUCLEOTIDE SEQUENCE [LARGE SCALE GENOMIC DNA]</scope>
    <source>
        <strain evidence="7">xwS2</strain>
    </source>
</reference>
<evidence type="ECO:0000313" key="7">
    <source>
        <dbReference type="Proteomes" id="UP000288983"/>
    </source>
</evidence>
<dbReference type="PANTHER" id="PTHR35038">
    <property type="entry name" value="DISSIMILATORY SULFITE REDUCTASE SIRA"/>
    <property type="match status" value="1"/>
</dbReference>
<dbReference type="Pfam" id="PF09699">
    <property type="entry name" value="Paired_CXXCH_1"/>
    <property type="match status" value="1"/>
</dbReference>
<proteinExistence type="predicted"/>
<dbReference type="InterPro" id="IPR023155">
    <property type="entry name" value="Cyt_c-552/4"/>
</dbReference>
<dbReference type="InterPro" id="IPR011989">
    <property type="entry name" value="ARM-like"/>
</dbReference>
<dbReference type="InterPro" id="IPR011990">
    <property type="entry name" value="TPR-like_helical_dom_sf"/>
</dbReference>
<evidence type="ECO:0008006" key="8">
    <source>
        <dbReference type="Google" id="ProtNLM"/>
    </source>
</evidence>
<dbReference type="SMART" id="SM00028">
    <property type="entry name" value="TPR"/>
    <property type="match status" value="4"/>
</dbReference>
<dbReference type="PROSITE" id="PS50005">
    <property type="entry name" value="TPR"/>
    <property type="match status" value="2"/>
</dbReference>
<evidence type="ECO:0000313" key="6">
    <source>
        <dbReference type="EMBL" id="RWU19036.1"/>
    </source>
</evidence>
<evidence type="ECO:0000259" key="4">
    <source>
        <dbReference type="Pfam" id="PF09699"/>
    </source>
</evidence>
<feature type="repeat" description="TPR" evidence="2">
    <location>
        <begin position="701"/>
        <end position="734"/>
    </location>
</feature>
<dbReference type="Pfam" id="PF14559">
    <property type="entry name" value="TPR_19"/>
    <property type="match status" value="2"/>
</dbReference>
<evidence type="ECO:0000256" key="2">
    <source>
        <dbReference type="PROSITE-ProRule" id="PRU00339"/>
    </source>
</evidence>
<evidence type="ECO:0000259" key="5">
    <source>
        <dbReference type="Pfam" id="PF13435"/>
    </source>
</evidence>
<dbReference type="Gene3D" id="1.25.10.10">
    <property type="entry name" value="Leucine-rich Repeat Variant"/>
    <property type="match status" value="1"/>
</dbReference>
<dbReference type="RefSeq" id="WP_128325521.1">
    <property type="nucleotide sequence ID" value="NZ_QJRG01000048.1"/>
</dbReference>
<dbReference type="Pfam" id="PF13435">
    <property type="entry name" value="Cytochrome_C554"/>
    <property type="match status" value="1"/>
</dbReference>